<accession>A0A1W2TR15</accession>
<feature type="region of interest" description="Disordered" evidence="1">
    <location>
        <begin position="167"/>
        <end position="189"/>
    </location>
</feature>
<evidence type="ECO:0000313" key="2">
    <source>
        <dbReference type="EMBL" id="GAP90914.1"/>
    </source>
</evidence>
<reference evidence="2" key="1">
    <citation type="submission" date="2016-03" db="EMBL/GenBank/DDBJ databases">
        <title>Draft genome sequence of Rosellinia necatrix.</title>
        <authorList>
            <person name="Kanematsu S."/>
        </authorList>
    </citation>
    <scope>NUCLEOTIDE SEQUENCE [LARGE SCALE GENOMIC DNA]</scope>
    <source>
        <strain evidence="2">W97</strain>
    </source>
</reference>
<evidence type="ECO:0000313" key="3">
    <source>
        <dbReference type="Proteomes" id="UP000054516"/>
    </source>
</evidence>
<gene>
    <name evidence="2" type="ORF">SAMD00023353_5100340</name>
</gene>
<evidence type="ECO:0000256" key="1">
    <source>
        <dbReference type="SAM" id="MobiDB-lite"/>
    </source>
</evidence>
<dbReference type="EMBL" id="DF977496">
    <property type="protein sequence ID" value="GAP90914.1"/>
    <property type="molecule type" value="Genomic_DNA"/>
</dbReference>
<sequence>MHTHEDLRDSTKTTWSSQCLNPSYRSRFIHQPVTPYKPCLKPDTYEDTINGIKIIWGPTARSRLPRDADNLGVAEVTLKALTENLLYKSARRIGCGQVNILGAPHEFTTNSSTGDSKKDQDHISGQFSAALQGGLARKGRYKVHVYLANIGVGATAYDNVTVTGERVAQKNKGADTPRSDLSTGDYPHL</sequence>
<dbReference type="AlphaFoldDB" id="A0A1W2TR15"/>
<name>A0A1W2TR15_ROSNE</name>
<proteinExistence type="predicted"/>
<organism evidence="2">
    <name type="scientific">Rosellinia necatrix</name>
    <name type="common">White root-rot fungus</name>
    <dbReference type="NCBI Taxonomy" id="77044"/>
    <lineage>
        <taxon>Eukaryota</taxon>
        <taxon>Fungi</taxon>
        <taxon>Dikarya</taxon>
        <taxon>Ascomycota</taxon>
        <taxon>Pezizomycotina</taxon>
        <taxon>Sordariomycetes</taxon>
        <taxon>Xylariomycetidae</taxon>
        <taxon>Xylariales</taxon>
        <taxon>Xylariaceae</taxon>
        <taxon>Rosellinia</taxon>
    </lineage>
</organism>
<dbReference type="Proteomes" id="UP000054516">
    <property type="component" value="Unassembled WGS sequence"/>
</dbReference>
<dbReference type="OMA" id="WHYSARE"/>
<protein>
    <submittedName>
        <fullName evidence="2">Uncharacterized protein</fullName>
    </submittedName>
</protein>
<dbReference type="OrthoDB" id="4736055at2759"/>
<keyword evidence="3" id="KW-1185">Reference proteome</keyword>